<dbReference type="Pfam" id="PF04655">
    <property type="entry name" value="APH_6_hur"/>
    <property type="match status" value="1"/>
</dbReference>
<dbReference type="SUPFAM" id="SSF56112">
    <property type="entry name" value="Protein kinase-like (PK-like)"/>
    <property type="match status" value="1"/>
</dbReference>
<protein>
    <submittedName>
        <fullName evidence="1">Streptomycin 6-kinase</fullName>
    </submittedName>
</protein>
<gene>
    <name evidence="1" type="ORF">SAMN05216270_101503</name>
</gene>
<evidence type="ECO:0000313" key="1">
    <source>
        <dbReference type="EMBL" id="SDD04263.1"/>
    </source>
</evidence>
<accession>A0A1G6RIN4</accession>
<keyword evidence="1" id="KW-0808">Transferase</keyword>
<dbReference type="InterPro" id="IPR011009">
    <property type="entry name" value="Kinase-like_dom_sf"/>
</dbReference>
<dbReference type="Proteomes" id="UP000198949">
    <property type="component" value="Unassembled WGS sequence"/>
</dbReference>
<reference evidence="2" key="1">
    <citation type="submission" date="2016-10" db="EMBL/GenBank/DDBJ databases">
        <authorList>
            <person name="Varghese N."/>
            <person name="Submissions S."/>
        </authorList>
    </citation>
    <scope>NUCLEOTIDE SEQUENCE [LARGE SCALE GENOMIC DNA]</scope>
    <source>
        <strain evidence="2">CGMCC 4.3516</strain>
    </source>
</reference>
<dbReference type="STRING" id="58114.SAMN05216270_101503"/>
<dbReference type="Gene3D" id="3.90.1200.10">
    <property type="match status" value="1"/>
</dbReference>
<proteinExistence type="predicted"/>
<dbReference type="GO" id="GO:0019748">
    <property type="term" value="P:secondary metabolic process"/>
    <property type="evidence" value="ECO:0007669"/>
    <property type="project" value="InterPro"/>
</dbReference>
<keyword evidence="2" id="KW-1185">Reference proteome</keyword>
<name>A0A1G6RIN4_9ACTN</name>
<dbReference type="GO" id="GO:0016301">
    <property type="term" value="F:kinase activity"/>
    <property type="evidence" value="ECO:0007669"/>
    <property type="project" value="UniProtKB-KW"/>
</dbReference>
<organism evidence="1 2">
    <name type="scientific">Glycomyces harbinensis</name>
    <dbReference type="NCBI Taxonomy" id="58114"/>
    <lineage>
        <taxon>Bacteria</taxon>
        <taxon>Bacillati</taxon>
        <taxon>Actinomycetota</taxon>
        <taxon>Actinomycetes</taxon>
        <taxon>Glycomycetales</taxon>
        <taxon>Glycomycetaceae</taxon>
        <taxon>Glycomyces</taxon>
    </lineage>
</organism>
<dbReference type="InterPro" id="IPR006748">
    <property type="entry name" value="NH2Glyco/OHUrea_AB-resist_kin"/>
</dbReference>
<evidence type="ECO:0000313" key="2">
    <source>
        <dbReference type="Proteomes" id="UP000198949"/>
    </source>
</evidence>
<sequence>MHSLNTELPEMVRAKANGIGDAGTRWLTDLPELIADLEHEWSIEVGPANQEATEAFVAEVRTADGRGAVLKLTIPMPWRTGQLSAIERAEGRGYVRLLKSDRDRHAMLLERLGPTLSDSGLEPDQLITTLCDTLREAWTLPLEADLTTGSEKALHMAEWVPRVWRELDRPCPAAVVDRFLRFADSRARAHRDDVAVHLHGDPHPGNALRVPEPRPGAASGFVLIDPDGLAAEPAYDLGVILAGWDNRSAGRQYLLGGHDALPVARKLCALLADGSGADPRAVWEWGYLTRVATGVFALQHRAAWGHDKLAVAARLL</sequence>
<dbReference type="GO" id="GO:0016773">
    <property type="term" value="F:phosphotransferase activity, alcohol group as acceptor"/>
    <property type="evidence" value="ECO:0007669"/>
    <property type="project" value="InterPro"/>
</dbReference>
<dbReference type="EMBL" id="FNAD01000001">
    <property type="protein sequence ID" value="SDD04263.1"/>
    <property type="molecule type" value="Genomic_DNA"/>
</dbReference>
<keyword evidence="1" id="KW-0418">Kinase</keyword>
<dbReference type="AlphaFoldDB" id="A0A1G6RIN4"/>
<dbReference type="OrthoDB" id="3638028at2"/>
<dbReference type="RefSeq" id="WP_091027797.1">
    <property type="nucleotide sequence ID" value="NZ_FNAD01000001.1"/>
</dbReference>